<gene>
    <name evidence="2" type="ORF">NB037_18275</name>
</gene>
<evidence type="ECO:0000313" key="2">
    <source>
        <dbReference type="EMBL" id="MCM6764366.1"/>
    </source>
</evidence>
<dbReference type="EMBL" id="JAMRYM010000144">
    <property type="protein sequence ID" value="MCM6764366.1"/>
    <property type="molecule type" value="Genomic_DNA"/>
</dbReference>
<keyword evidence="3" id="KW-1185">Reference proteome</keyword>
<evidence type="ECO:0000313" key="3">
    <source>
        <dbReference type="Proteomes" id="UP001155240"/>
    </source>
</evidence>
<comment type="caution">
    <text evidence="2">The sequence shown here is derived from an EMBL/GenBank/DDBJ whole genome shotgun (WGS) entry which is preliminary data.</text>
</comment>
<accession>A0A9X2IU37</accession>
<dbReference type="AlphaFoldDB" id="A0A9X2IU37"/>
<protein>
    <submittedName>
        <fullName evidence="2">Uncharacterized protein</fullName>
    </submittedName>
</protein>
<feature type="region of interest" description="Disordered" evidence="1">
    <location>
        <begin position="33"/>
        <end position="64"/>
    </location>
</feature>
<reference evidence="2" key="1">
    <citation type="submission" date="2022-06" db="EMBL/GenBank/DDBJ databases">
        <title>Whole genome shotgun sequencing (WGS) of Rathayibacter sp. ZW T2_19, isolated from stored onions (Allium cepa).</title>
        <authorList>
            <person name="Stoll D.A."/>
            <person name="Huch M."/>
        </authorList>
    </citation>
    <scope>NUCLEOTIDE SEQUENCE</scope>
    <source>
        <strain evidence="2">ZW T2_19</strain>
    </source>
</reference>
<sequence length="64" mass="6885">MARTAPDPTSPTPVQIRRWRRYLADELAEAATYRDLAGRRSGEVAPPPADLHGGRGGGVRSGSR</sequence>
<name>A0A9X2IU37_9MICO</name>
<evidence type="ECO:0000256" key="1">
    <source>
        <dbReference type="SAM" id="MobiDB-lite"/>
    </source>
</evidence>
<proteinExistence type="predicted"/>
<dbReference type="Proteomes" id="UP001155240">
    <property type="component" value="Unassembled WGS sequence"/>
</dbReference>
<feature type="compositionally biased region" description="Gly residues" evidence="1">
    <location>
        <begin position="54"/>
        <end position="64"/>
    </location>
</feature>
<organism evidence="2 3">
    <name type="scientific">Rathayibacter rubneri</name>
    <dbReference type="NCBI Taxonomy" id="2950106"/>
    <lineage>
        <taxon>Bacteria</taxon>
        <taxon>Bacillati</taxon>
        <taxon>Actinomycetota</taxon>
        <taxon>Actinomycetes</taxon>
        <taxon>Micrococcales</taxon>
        <taxon>Microbacteriaceae</taxon>
        <taxon>Rathayibacter</taxon>
    </lineage>
</organism>
<feature type="non-terminal residue" evidence="2">
    <location>
        <position position="64"/>
    </location>
</feature>